<dbReference type="Proteomes" id="UP000326287">
    <property type="component" value="Chromosome"/>
</dbReference>
<dbReference type="RefSeq" id="WP_152661055.1">
    <property type="nucleotide sequence ID" value="NZ_CP036422.1"/>
</dbReference>
<evidence type="ECO:0000256" key="3">
    <source>
        <dbReference type="ARBA" id="ARBA00038695"/>
    </source>
</evidence>
<proteinExistence type="inferred from homology"/>
<dbReference type="InterPro" id="IPR050574">
    <property type="entry name" value="HPF/YfiA_ribosome-assoc"/>
</dbReference>
<evidence type="ECO:0000256" key="5">
    <source>
        <dbReference type="ARBA" id="ARBA00041319"/>
    </source>
</evidence>
<protein>
    <recommendedName>
        <fullName evidence="4">Ribosome hibernation promoting factor</fullName>
    </recommendedName>
    <alternativeName>
        <fullName evidence="5">Hibernation factor HPF</fullName>
    </alternativeName>
</protein>
<comment type="similarity">
    <text evidence="2">Belongs to the HPF/YfiA ribosome-associated protein family. Short HPF subfamily.</text>
</comment>
<reference evidence="6 7" key="1">
    <citation type="submission" date="2019-02" db="EMBL/GenBank/DDBJ databases">
        <authorList>
            <person name="Li S.-H."/>
        </authorList>
    </citation>
    <scope>NUCLEOTIDE SEQUENCE [LARGE SCALE GENOMIC DNA]</scope>
    <source>
        <strain evidence="6 7">IMCC14385</strain>
    </source>
</reference>
<evidence type="ECO:0000313" key="7">
    <source>
        <dbReference type="Proteomes" id="UP000326287"/>
    </source>
</evidence>
<dbReference type="Pfam" id="PF02482">
    <property type="entry name" value="Ribosomal_S30AE"/>
    <property type="match status" value="1"/>
</dbReference>
<name>A0A5P9NJ09_9GAMM</name>
<accession>A0A5P9NJ09</accession>
<dbReference type="KEGG" id="halc:EY643_04420"/>
<dbReference type="GO" id="GO:0045900">
    <property type="term" value="P:negative regulation of translational elongation"/>
    <property type="evidence" value="ECO:0007669"/>
    <property type="project" value="TreeGrafter"/>
</dbReference>
<dbReference type="GO" id="GO:0022627">
    <property type="term" value="C:cytosolic small ribosomal subunit"/>
    <property type="evidence" value="ECO:0007669"/>
    <property type="project" value="TreeGrafter"/>
</dbReference>
<keyword evidence="7" id="KW-1185">Reference proteome</keyword>
<dbReference type="PANTHER" id="PTHR33231">
    <property type="entry name" value="30S RIBOSOMAL PROTEIN"/>
    <property type="match status" value="1"/>
</dbReference>
<dbReference type="OrthoDB" id="9795119at2"/>
<evidence type="ECO:0000256" key="1">
    <source>
        <dbReference type="ARBA" id="ARBA00022845"/>
    </source>
</evidence>
<organism evidence="6 7">
    <name type="scientific">Halioglobus maricola</name>
    <dbReference type="NCBI Taxonomy" id="2601894"/>
    <lineage>
        <taxon>Bacteria</taxon>
        <taxon>Pseudomonadati</taxon>
        <taxon>Pseudomonadota</taxon>
        <taxon>Gammaproteobacteria</taxon>
        <taxon>Cellvibrionales</taxon>
        <taxon>Halieaceae</taxon>
        <taxon>Halioglobus</taxon>
    </lineage>
</organism>
<evidence type="ECO:0000313" key="6">
    <source>
        <dbReference type="EMBL" id="QFU74948.1"/>
    </source>
</evidence>
<dbReference type="GO" id="GO:0043024">
    <property type="term" value="F:ribosomal small subunit binding"/>
    <property type="evidence" value="ECO:0007669"/>
    <property type="project" value="TreeGrafter"/>
</dbReference>
<dbReference type="InterPro" id="IPR036567">
    <property type="entry name" value="RHF-like"/>
</dbReference>
<dbReference type="CDD" id="cd00552">
    <property type="entry name" value="RaiA"/>
    <property type="match status" value="1"/>
</dbReference>
<comment type="subunit">
    <text evidence="3">Associates exclusively with 100S ribosomes, which are dimers of 70S ribosomes.</text>
</comment>
<dbReference type="FunFam" id="3.30.160.100:FF:000001">
    <property type="entry name" value="Ribosome hibernation promoting factor"/>
    <property type="match status" value="1"/>
</dbReference>
<dbReference type="SUPFAM" id="SSF69754">
    <property type="entry name" value="Ribosome binding protein Y (YfiA homologue)"/>
    <property type="match status" value="1"/>
</dbReference>
<evidence type="ECO:0000256" key="4">
    <source>
        <dbReference type="ARBA" id="ARBA00041148"/>
    </source>
</evidence>
<dbReference type="Gene3D" id="3.30.160.100">
    <property type="entry name" value="Ribosome hibernation promotion factor-like"/>
    <property type="match status" value="1"/>
</dbReference>
<dbReference type="NCBIfam" id="TIGR00741">
    <property type="entry name" value="yfiA"/>
    <property type="match status" value="1"/>
</dbReference>
<dbReference type="PANTHER" id="PTHR33231:SF1">
    <property type="entry name" value="30S RIBOSOMAL PROTEIN"/>
    <property type="match status" value="1"/>
</dbReference>
<dbReference type="InterPro" id="IPR003489">
    <property type="entry name" value="RHF/RaiA"/>
</dbReference>
<evidence type="ECO:0000256" key="2">
    <source>
        <dbReference type="ARBA" id="ARBA00038434"/>
    </source>
</evidence>
<dbReference type="AlphaFoldDB" id="A0A5P9NJ09"/>
<keyword evidence="1" id="KW-0810">Translation regulation</keyword>
<dbReference type="EMBL" id="CP036422">
    <property type="protein sequence ID" value="QFU74948.1"/>
    <property type="molecule type" value="Genomic_DNA"/>
</dbReference>
<gene>
    <name evidence="6" type="primary">raiA</name>
    <name evidence="6" type="ORF">EY643_04420</name>
</gene>
<sequence length="95" mass="10868">MQLNVSGHHVEVTSALREYVESKFERLQRHFDQITNVQVTLIVEKMVQKAESNVHISGADLFAHAESDDMYAAIDALADKLDRQLIKHKEKTRGH</sequence>